<accession>A0ACB8B2A5</accession>
<comment type="caution">
    <text evidence="1">The sequence shown here is derived from an EMBL/GenBank/DDBJ whole genome shotgun (WGS) entry which is preliminary data.</text>
</comment>
<organism evidence="1 2">
    <name type="scientific">Leucogyrophana mollusca</name>
    <dbReference type="NCBI Taxonomy" id="85980"/>
    <lineage>
        <taxon>Eukaryota</taxon>
        <taxon>Fungi</taxon>
        <taxon>Dikarya</taxon>
        <taxon>Basidiomycota</taxon>
        <taxon>Agaricomycotina</taxon>
        <taxon>Agaricomycetes</taxon>
        <taxon>Agaricomycetidae</taxon>
        <taxon>Boletales</taxon>
        <taxon>Boletales incertae sedis</taxon>
        <taxon>Leucogyrophana</taxon>
    </lineage>
</organism>
<keyword evidence="2" id="KW-1185">Reference proteome</keyword>
<reference evidence="1" key="1">
    <citation type="journal article" date="2021" name="New Phytol.">
        <title>Evolutionary innovations through gain and loss of genes in the ectomycorrhizal Boletales.</title>
        <authorList>
            <person name="Wu G."/>
            <person name="Miyauchi S."/>
            <person name="Morin E."/>
            <person name="Kuo A."/>
            <person name="Drula E."/>
            <person name="Varga T."/>
            <person name="Kohler A."/>
            <person name="Feng B."/>
            <person name="Cao Y."/>
            <person name="Lipzen A."/>
            <person name="Daum C."/>
            <person name="Hundley H."/>
            <person name="Pangilinan J."/>
            <person name="Johnson J."/>
            <person name="Barry K."/>
            <person name="LaButti K."/>
            <person name="Ng V."/>
            <person name="Ahrendt S."/>
            <person name="Min B."/>
            <person name="Choi I.G."/>
            <person name="Park H."/>
            <person name="Plett J.M."/>
            <person name="Magnuson J."/>
            <person name="Spatafora J.W."/>
            <person name="Nagy L.G."/>
            <person name="Henrissat B."/>
            <person name="Grigoriev I.V."/>
            <person name="Yang Z.L."/>
            <person name="Xu J."/>
            <person name="Martin F.M."/>
        </authorList>
    </citation>
    <scope>NUCLEOTIDE SEQUENCE</scope>
    <source>
        <strain evidence="1">KUC20120723A-06</strain>
    </source>
</reference>
<protein>
    <submittedName>
        <fullName evidence="1">Uncharacterized protein</fullName>
    </submittedName>
</protein>
<evidence type="ECO:0000313" key="1">
    <source>
        <dbReference type="EMBL" id="KAH7919664.1"/>
    </source>
</evidence>
<proteinExistence type="predicted"/>
<name>A0ACB8B2A5_9AGAM</name>
<gene>
    <name evidence="1" type="ORF">BV22DRAFT_849465</name>
</gene>
<dbReference type="Proteomes" id="UP000790709">
    <property type="component" value="Unassembled WGS sequence"/>
</dbReference>
<sequence>MSGSRRAEVFIRDTHQVHLPTSSPPATTPSSHQTRTSGWLRSTNPPSLRTITSPHLLVHSPRARIVPRRTPHPPSLRALRAHPSPSPHSSGSVPSPSTPRCTRPPSISHTRNHPTLPKPSHHTARTSSPYSSATPHCAGGGRHSTGWVARQGPRQQAQQTLSACATSAHSSARRYCALPHRRARGRRCHHERAAVDVDIPREHEPPLHRVQDQRSPPPAVPCIYADLLVWREELAGGVPPGV</sequence>
<dbReference type="EMBL" id="MU266641">
    <property type="protein sequence ID" value="KAH7919664.1"/>
    <property type="molecule type" value="Genomic_DNA"/>
</dbReference>
<evidence type="ECO:0000313" key="2">
    <source>
        <dbReference type="Proteomes" id="UP000790709"/>
    </source>
</evidence>